<sequence>MGTIPAMEDPDTSQEPRPSQEQPGQELENDASLFMYGSPRTERAVEDGIINLGFPDGSDGKASACNAGDPGSIPGSGRSPGEGNGNRLQYSCL</sequence>
<comment type="caution">
    <text evidence="2">The sequence shown here is derived from an EMBL/GenBank/DDBJ whole genome shotgun (WGS) entry which is preliminary data.</text>
</comment>
<keyword evidence="3" id="KW-1185">Reference proteome</keyword>
<reference evidence="2" key="1">
    <citation type="submission" date="2022-03" db="EMBL/GenBank/DDBJ databases">
        <title>Genomic analyses of argali, domestic sheep and their hybrids provide insights into chromosomal evolution, heterosis and genetic basis of agronomic traits.</title>
        <authorList>
            <person name="Li M."/>
        </authorList>
    </citation>
    <scope>NUCLEOTIDE SEQUENCE</scope>
    <source>
        <strain evidence="2">CAU-MHL-2022a</strain>
        <tissue evidence="2">Skin</tissue>
    </source>
</reference>
<dbReference type="Proteomes" id="UP001214576">
    <property type="component" value="Unassembled WGS sequence"/>
</dbReference>
<evidence type="ECO:0000256" key="1">
    <source>
        <dbReference type="SAM" id="MobiDB-lite"/>
    </source>
</evidence>
<dbReference type="EMBL" id="JAKZEL010000001">
    <property type="protein sequence ID" value="KAI4548619.1"/>
    <property type="molecule type" value="Genomic_DNA"/>
</dbReference>
<organism evidence="2 3">
    <name type="scientific">Ovis ammon polii</name>
    <dbReference type="NCBI Taxonomy" id="230172"/>
    <lineage>
        <taxon>Eukaryota</taxon>
        <taxon>Metazoa</taxon>
        <taxon>Chordata</taxon>
        <taxon>Craniata</taxon>
        <taxon>Vertebrata</taxon>
        <taxon>Euteleostomi</taxon>
        <taxon>Mammalia</taxon>
        <taxon>Eutheria</taxon>
        <taxon>Laurasiatheria</taxon>
        <taxon>Artiodactyla</taxon>
        <taxon>Ruminantia</taxon>
        <taxon>Pecora</taxon>
        <taxon>Bovidae</taxon>
        <taxon>Caprinae</taxon>
        <taxon>Ovis</taxon>
    </lineage>
</organism>
<protein>
    <submittedName>
        <fullName evidence="2">Uncharacterized protein</fullName>
    </submittedName>
</protein>
<evidence type="ECO:0000313" key="3">
    <source>
        <dbReference type="Proteomes" id="UP001214576"/>
    </source>
</evidence>
<feature type="region of interest" description="Disordered" evidence="1">
    <location>
        <begin position="54"/>
        <end position="93"/>
    </location>
</feature>
<feature type="compositionally biased region" description="Low complexity" evidence="1">
    <location>
        <begin position="68"/>
        <end position="77"/>
    </location>
</feature>
<feature type="region of interest" description="Disordered" evidence="1">
    <location>
        <begin position="1"/>
        <end position="33"/>
    </location>
</feature>
<accession>A0AAD4YHL5</accession>
<name>A0AAD4YHL5_OVIAM</name>
<proteinExistence type="predicted"/>
<gene>
    <name evidence="2" type="ORF">MG293_000949</name>
</gene>
<feature type="compositionally biased region" description="Polar residues" evidence="1">
    <location>
        <begin position="13"/>
        <end position="23"/>
    </location>
</feature>
<dbReference type="AlphaFoldDB" id="A0AAD4YHL5"/>
<evidence type="ECO:0000313" key="2">
    <source>
        <dbReference type="EMBL" id="KAI4548619.1"/>
    </source>
</evidence>